<proteinExistence type="predicted"/>
<evidence type="ECO:0000313" key="1">
    <source>
        <dbReference type="EMBL" id="KAJ5210150.1"/>
    </source>
</evidence>
<keyword evidence="2" id="KW-1185">Reference proteome</keyword>
<comment type="caution">
    <text evidence="1">The sequence shown here is derived from an EMBL/GenBank/DDBJ whole genome shotgun (WGS) entry which is preliminary data.</text>
</comment>
<protein>
    <submittedName>
        <fullName evidence="1">Uncharacterized protein</fullName>
    </submittedName>
</protein>
<name>A0A9W9MZC8_9EURO</name>
<evidence type="ECO:0000313" key="2">
    <source>
        <dbReference type="Proteomes" id="UP001150879"/>
    </source>
</evidence>
<organism evidence="1 2">
    <name type="scientific">Penicillium cf. griseofulvum</name>
    <dbReference type="NCBI Taxonomy" id="2972120"/>
    <lineage>
        <taxon>Eukaryota</taxon>
        <taxon>Fungi</taxon>
        <taxon>Dikarya</taxon>
        <taxon>Ascomycota</taxon>
        <taxon>Pezizomycotina</taxon>
        <taxon>Eurotiomycetes</taxon>
        <taxon>Eurotiomycetidae</taxon>
        <taxon>Eurotiales</taxon>
        <taxon>Aspergillaceae</taxon>
        <taxon>Penicillium</taxon>
    </lineage>
</organism>
<sequence length="129" mass="14704">MAWWDSSAPGWAENLMPIYTQEIIEFRLELATQIDILINHPGHQKLVSGKLMWTARSMRKIKTLASDISVYLPHHEFVAGARPGFYQTTFPRLCDFIENSLIELSGTLLDYPESEGSVACRLQDMLDSM</sequence>
<accession>A0A9W9MZC8</accession>
<reference evidence="1" key="1">
    <citation type="submission" date="2022-11" db="EMBL/GenBank/DDBJ databases">
        <authorList>
            <person name="Petersen C."/>
        </authorList>
    </citation>
    <scope>NUCLEOTIDE SEQUENCE</scope>
    <source>
        <strain evidence="1">IBT 16849</strain>
    </source>
</reference>
<reference evidence="1" key="2">
    <citation type="journal article" date="2023" name="IMA Fungus">
        <title>Comparative genomic study of the Penicillium genus elucidates a diverse pangenome and 15 lateral gene transfer events.</title>
        <authorList>
            <person name="Petersen C."/>
            <person name="Sorensen T."/>
            <person name="Nielsen M.R."/>
            <person name="Sondergaard T.E."/>
            <person name="Sorensen J.L."/>
            <person name="Fitzpatrick D.A."/>
            <person name="Frisvad J.C."/>
            <person name="Nielsen K.L."/>
        </authorList>
    </citation>
    <scope>NUCLEOTIDE SEQUENCE</scope>
    <source>
        <strain evidence="1">IBT 16849</strain>
    </source>
</reference>
<dbReference type="OrthoDB" id="4276636at2759"/>
<dbReference type="Proteomes" id="UP001150879">
    <property type="component" value="Unassembled WGS sequence"/>
</dbReference>
<gene>
    <name evidence="1" type="ORF">N7472_000289</name>
</gene>
<dbReference type="AlphaFoldDB" id="A0A9W9MZC8"/>
<dbReference type="EMBL" id="JAPQKP010000001">
    <property type="protein sequence ID" value="KAJ5210150.1"/>
    <property type="molecule type" value="Genomic_DNA"/>
</dbReference>